<feature type="region of interest" description="Disordered" evidence="1">
    <location>
        <begin position="64"/>
        <end position="108"/>
    </location>
</feature>
<dbReference type="EMBL" id="JROU02001039">
    <property type="protein sequence ID" value="OEH77611.1"/>
    <property type="molecule type" value="Genomic_DNA"/>
</dbReference>
<gene>
    <name evidence="2" type="ORF">cyc_08955</name>
</gene>
<sequence>MPASVGALCLSEAACLSVGHVSSCLDPAREGGIYVRSHSRSCFGCGRGEIPAYRSAATPIAASEAAAHTHPPKPRLLLGDGFTPNDSNHARPPRAPLDGVVTHTPLSSPRAPWLPCSLDALPL</sequence>
<dbReference type="Proteomes" id="UP000095192">
    <property type="component" value="Unassembled WGS sequence"/>
</dbReference>
<accession>A0A1D3D2E1</accession>
<comment type="caution">
    <text evidence="2">The sequence shown here is derived from an EMBL/GenBank/DDBJ whole genome shotgun (WGS) entry which is preliminary data.</text>
</comment>
<name>A0A1D3D2E1_9EIME</name>
<evidence type="ECO:0000313" key="3">
    <source>
        <dbReference type="Proteomes" id="UP000095192"/>
    </source>
</evidence>
<dbReference type="InParanoid" id="A0A1D3D2E1"/>
<organism evidence="2 3">
    <name type="scientific">Cyclospora cayetanensis</name>
    <dbReference type="NCBI Taxonomy" id="88456"/>
    <lineage>
        <taxon>Eukaryota</taxon>
        <taxon>Sar</taxon>
        <taxon>Alveolata</taxon>
        <taxon>Apicomplexa</taxon>
        <taxon>Conoidasida</taxon>
        <taxon>Coccidia</taxon>
        <taxon>Eucoccidiorida</taxon>
        <taxon>Eimeriorina</taxon>
        <taxon>Eimeriidae</taxon>
        <taxon>Cyclospora</taxon>
    </lineage>
</organism>
<keyword evidence="3" id="KW-1185">Reference proteome</keyword>
<dbReference type="AlphaFoldDB" id="A0A1D3D2E1"/>
<protein>
    <submittedName>
        <fullName evidence="2">Uncharacterized protein</fullName>
    </submittedName>
</protein>
<reference evidence="2 3" key="1">
    <citation type="journal article" date="2016" name="BMC Genomics">
        <title>Comparative genomics reveals Cyclospora cayetanensis possesses coccidia-like metabolism and invasion components but unique surface antigens.</title>
        <authorList>
            <person name="Liu S."/>
            <person name="Wang L."/>
            <person name="Zheng H."/>
            <person name="Xu Z."/>
            <person name="Roellig D.M."/>
            <person name="Li N."/>
            <person name="Frace M.A."/>
            <person name="Tang K."/>
            <person name="Arrowood M.J."/>
            <person name="Moss D.M."/>
            <person name="Zhang L."/>
            <person name="Feng Y."/>
            <person name="Xiao L."/>
        </authorList>
    </citation>
    <scope>NUCLEOTIDE SEQUENCE [LARGE SCALE GENOMIC DNA]</scope>
    <source>
        <strain evidence="2 3">CHN_HEN01</strain>
    </source>
</reference>
<evidence type="ECO:0000313" key="2">
    <source>
        <dbReference type="EMBL" id="OEH77611.1"/>
    </source>
</evidence>
<evidence type="ECO:0000256" key="1">
    <source>
        <dbReference type="SAM" id="MobiDB-lite"/>
    </source>
</evidence>
<dbReference type="VEuPathDB" id="ToxoDB:cyc_08955"/>
<proteinExistence type="predicted"/>